<accession>A0A5B7JN95</accession>
<evidence type="ECO:0000313" key="3">
    <source>
        <dbReference type="Proteomes" id="UP000324222"/>
    </source>
</evidence>
<feature type="compositionally biased region" description="Polar residues" evidence="1">
    <location>
        <begin position="71"/>
        <end position="83"/>
    </location>
</feature>
<dbReference type="Proteomes" id="UP000324222">
    <property type="component" value="Unassembled WGS sequence"/>
</dbReference>
<proteinExistence type="predicted"/>
<organism evidence="2 3">
    <name type="scientific">Portunus trituberculatus</name>
    <name type="common">Swimming crab</name>
    <name type="synonym">Neptunus trituberculatus</name>
    <dbReference type="NCBI Taxonomy" id="210409"/>
    <lineage>
        <taxon>Eukaryota</taxon>
        <taxon>Metazoa</taxon>
        <taxon>Ecdysozoa</taxon>
        <taxon>Arthropoda</taxon>
        <taxon>Crustacea</taxon>
        <taxon>Multicrustacea</taxon>
        <taxon>Malacostraca</taxon>
        <taxon>Eumalacostraca</taxon>
        <taxon>Eucarida</taxon>
        <taxon>Decapoda</taxon>
        <taxon>Pleocyemata</taxon>
        <taxon>Brachyura</taxon>
        <taxon>Eubrachyura</taxon>
        <taxon>Portunoidea</taxon>
        <taxon>Portunidae</taxon>
        <taxon>Portuninae</taxon>
        <taxon>Portunus</taxon>
    </lineage>
</organism>
<keyword evidence="3" id="KW-1185">Reference proteome</keyword>
<dbReference type="AlphaFoldDB" id="A0A5B7JN95"/>
<feature type="region of interest" description="Disordered" evidence="1">
    <location>
        <begin position="61"/>
        <end position="90"/>
    </location>
</feature>
<dbReference type="EMBL" id="VSRR010103508">
    <property type="protein sequence ID" value="MPC95786.1"/>
    <property type="molecule type" value="Genomic_DNA"/>
</dbReference>
<sequence length="90" mass="10024">MQLPGTCERPPANAHSKVALKARERRGLGISTLRPPPPLDEWSMPRQLTHHQALLSFACSPRHPDKRWATQPPQGKSTASQQGGKIYEVH</sequence>
<evidence type="ECO:0000313" key="2">
    <source>
        <dbReference type="EMBL" id="MPC95786.1"/>
    </source>
</evidence>
<evidence type="ECO:0000256" key="1">
    <source>
        <dbReference type="SAM" id="MobiDB-lite"/>
    </source>
</evidence>
<comment type="caution">
    <text evidence="2">The sequence shown here is derived from an EMBL/GenBank/DDBJ whole genome shotgun (WGS) entry which is preliminary data.</text>
</comment>
<reference evidence="2 3" key="1">
    <citation type="submission" date="2019-05" db="EMBL/GenBank/DDBJ databases">
        <title>Another draft genome of Portunus trituberculatus and its Hox gene families provides insights of decapod evolution.</title>
        <authorList>
            <person name="Jeong J.-H."/>
            <person name="Song I."/>
            <person name="Kim S."/>
            <person name="Choi T."/>
            <person name="Kim D."/>
            <person name="Ryu S."/>
            <person name="Kim W."/>
        </authorList>
    </citation>
    <scope>NUCLEOTIDE SEQUENCE [LARGE SCALE GENOMIC DNA]</scope>
    <source>
        <tissue evidence="2">Muscle</tissue>
    </source>
</reference>
<feature type="region of interest" description="Disordered" evidence="1">
    <location>
        <begin position="1"/>
        <end position="42"/>
    </location>
</feature>
<gene>
    <name evidence="2" type="ORF">E2C01_091012</name>
</gene>
<protein>
    <submittedName>
        <fullName evidence="2">Uncharacterized protein</fullName>
    </submittedName>
</protein>
<name>A0A5B7JN95_PORTR</name>